<gene>
    <name evidence="11" type="ORF">GV828_03880</name>
</gene>
<comment type="catalytic activity">
    <reaction evidence="8 10">
        <text>D-threo-isocitrate + NADP(+) = 2-oxoglutarate + CO2 + NADPH</text>
        <dbReference type="Rhea" id="RHEA:19629"/>
        <dbReference type="ChEBI" id="CHEBI:15562"/>
        <dbReference type="ChEBI" id="CHEBI:16526"/>
        <dbReference type="ChEBI" id="CHEBI:16810"/>
        <dbReference type="ChEBI" id="CHEBI:57783"/>
        <dbReference type="ChEBI" id="CHEBI:58349"/>
        <dbReference type="EC" id="1.1.1.42"/>
    </reaction>
</comment>
<dbReference type="InterPro" id="IPR004436">
    <property type="entry name" value="Isocitrate_DH_NADP_mono"/>
</dbReference>
<sequence length="740" mass="81280">MSEKAKIIYTITDEAPMLATHSFLPIIESFVAPAKIDVETRDISLAGRIIANFPEFLSAEQKINDHLTELGQMATTPEANIIKLPNISASIPQLKDAIKELQALGYALPEYPEDAKTDEEKNIKAKYAKVLGSAVNPVLREGNSDRRAPKAVKNYAKKHPHSMGAWSSDSKTHVASMSEGDFYSTEKSVTLNEADTFKIEFVANNGSSKTLKETTNLKAGEVIDSSVLNLKSLKNFISKEIEDAKAKNVLFSVHLKATMMKVSDPIIFGAIVDVFFANVFEKHKNLFAELGVDTKNGLGDVYAKISGHAKQAEVEADLDAAMQNGPAIAMVNSDKGITNLHVPSDVIVDASMPAMIRTSGQMWNKEGKQQDTKAIIPDRSYAGVYVATIDFCKKHGAFDPKTMGSVPNVGLMAQKAEEYGSHDKTFQIETEGVVKVINSKGEVLMEQNVEEGDIFRMCQTKDAPIQDWVKLAVNRARLSETPAVFWLDEKRAHDREIIKKVQKYLKDHDTNGLDIRILNPVEATQFSLERIKEGKDTISVTGNVLRDYLTDLFPILELGTSAKMLSIVPLMNGGGLFETGAGGSAPKHVDQFLEEGYLRWDSLGEILALGVSLEHLGQTQNNAKALILADTLDQATEKFLDNDKSPARKVGQIDNRGSHFYTALYWAQALASQERDADLKAVFQPIAAELTANEEKINSELIGAQGKSQNIGGYYKPNQEKTFAAMRPSETLNGILAKLK</sequence>
<keyword evidence="4" id="KW-0479">Metal-binding</keyword>
<evidence type="ECO:0000313" key="11">
    <source>
        <dbReference type="EMBL" id="NBL64340.1"/>
    </source>
</evidence>
<dbReference type="PANTHER" id="PTHR36999:SF1">
    <property type="entry name" value="ISOCITRATE DEHYDROGENASE (NADP(+))"/>
    <property type="match status" value="1"/>
</dbReference>
<evidence type="ECO:0000256" key="1">
    <source>
        <dbReference type="ARBA" id="ARBA00001946"/>
    </source>
</evidence>
<dbReference type="NCBIfam" id="TIGR00178">
    <property type="entry name" value="monomer_idh"/>
    <property type="match status" value="1"/>
</dbReference>
<dbReference type="EMBL" id="JAABLM010000003">
    <property type="protein sequence ID" value="NBL64340.1"/>
    <property type="molecule type" value="Genomic_DNA"/>
</dbReference>
<keyword evidence="2 10" id="KW-0329">Glyoxylate bypass</keyword>
<evidence type="ECO:0000256" key="4">
    <source>
        <dbReference type="ARBA" id="ARBA00022723"/>
    </source>
</evidence>
<keyword evidence="7 10" id="KW-0560">Oxidoreductase</keyword>
<dbReference type="RefSeq" id="WP_166536162.1">
    <property type="nucleotide sequence ID" value="NZ_JAABLM010000003.1"/>
</dbReference>
<dbReference type="GO" id="GO:0004450">
    <property type="term" value="F:isocitrate dehydrogenase (NADP+) activity"/>
    <property type="evidence" value="ECO:0007669"/>
    <property type="project" value="UniProtKB-EC"/>
</dbReference>
<dbReference type="PANTHER" id="PTHR36999">
    <property type="entry name" value="ISOCITRATE DEHYDROGENASE [NADP]"/>
    <property type="match status" value="1"/>
</dbReference>
<keyword evidence="12" id="KW-1185">Reference proteome</keyword>
<dbReference type="SUPFAM" id="SSF53659">
    <property type="entry name" value="Isocitrate/Isopropylmalate dehydrogenase-like"/>
    <property type="match status" value="1"/>
</dbReference>
<accession>A0ABW9Z8B1</accession>
<evidence type="ECO:0000256" key="5">
    <source>
        <dbReference type="ARBA" id="ARBA00022842"/>
    </source>
</evidence>
<comment type="similarity">
    <text evidence="9 10">Belongs to the monomeric-type IDH family.</text>
</comment>
<evidence type="ECO:0000256" key="2">
    <source>
        <dbReference type="ARBA" id="ARBA00022435"/>
    </source>
</evidence>
<evidence type="ECO:0000256" key="9">
    <source>
        <dbReference type="ARBA" id="ARBA00046318"/>
    </source>
</evidence>
<evidence type="ECO:0000313" key="12">
    <source>
        <dbReference type="Proteomes" id="UP000798602"/>
    </source>
</evidence>
<evidence type="ECO:0000256" key="8">
    <source>
        <dbReference type="ARBA" id="ARBA00023554"/>
    </source>
</evidence>
<evidence type="ECO:0000256" key="6">
    <source>
        <dbReference type="ARBA" id="ARBA00022857"/>
    </source>
</evidence>
<dbReference type="Gene3D" id="3.40.718.10">
    <property type="entry name" value="Isopropylmalate Dehydrogenase"/>
    <property type="match status" value="2"/>
</dbReference>
<comment type="caution">
    <text evidence="11">The sequence shown here is derived from an EMBL/GenBank/DDBJ whole genome shotgun (WGS) entry which is preliminary data.</text>
</comment>
<keyword evidence="5" id="KW-0460">Magnesium</keyword>
<dbReference type="EC" id="1.1.1.42" evidence="10"/>
<reference evidence="12" key="1">
    <citation type="submission" date="2020-01" db="EMBL/GenBank/DDBJ databases">
        <title>Sphingomonas sp. strain CSW-10.</title>
        <authorList>
            <person name="Chen W.-M."/>
        </authorList>
    </citation>
    <scope>NUCLEOTIDE SEQUENCE [LARGE SCALE GENOMIC DNA]</scope>
    <source>
        <strain evidence="12">NST-5</strain>
    </source>
</reference>
<comment type="cofactor">
    <cofactor evidence="1">
        <name>Mg(2+)</name>
        <dbReference type="ChEBI" id="CHEBI:18420"/>
    </cofactor>
</comment>
<evidence type="ECO:0000256" key="7">
    <source>
        <dbReference type="ARBA" id="ARBA00023002"/>
    </source>
</evidence>
<evidence type="ECO:0000256" key="10">
    <source>
        <dbReference type="PIRNR" id="PIRNR009407"/>
    </source>
</evidence>
<dbReference type="Proteomes" id="UP000798602">
    <property type="component" value="Unassembled WGS sequence"/>
</dbReference>
<keyword evidence="3 10" id="KW-0816">Tricarboxylic acid cycle</keyword>
<name>A0ABW9Z8B1_9FLAO</name>
<keyword evidence="6 10" id="KW-0521">NADP</keyword>
<dbReference type="Pfam" id="PF03971">
    <property type="entry name" value="IDH"/>
    <property type="match status" value="1"/>
</dbReference>
<proteinExistence type="inferred from homology"/>
<protein>
    <recommendedName>
        <fullName evidence="10">Isocitrate dehydrogenase [NADP]</fullName>
        <ecNumber evidence="10">1.1.1.42</ecNumber>
    </recommendedName>
    <alternativeName>
        <fullName evidence="10">Oxalosuccinate decarboxylase</fullName>
    </alternativeName>
</protein>
<evidence type="ECO:0000256" key="3">
    <source>
        <dbReference type="ARBA" id="ARBA00022532"/>
    </source>
</evidence>
<dbReference type="PIRSF" id="PIRSF009407">
    <property type="entry name" value="IDH_monmr"/>
    <property type="match status" value="1"/>
</dbReference>
<organism evidence="11 12">
    <name type="scientific">Flavobacterium ichthyis</name>
    <dbReference type="NCBI Taxonomy" id="2698827"/>
    <lineage>
        <taxon>Bacteria</taxon>
        <taxon>Pseudomonadati</taxon>
        <taxon>Bacteroidota</taxon>
        <taxon>Flavobacteriia</taxon>
        <taxon>Flavobacteriales</taxon>
        <taxon>Flavobacteriaceae</taxon>
        <taxon>Flavobacterium</taxon>
    </lineage>
</organism>